<evidence type="ECO:0000256" key="1">
    <source>
        <dbReference type="SAM" id="Phobius"/>
    </source>
</evidence>
<dbReference type="Proteomes" id="UP000722121">
    <property type="component" value="Unassembled WGS sequence"/>
</dbReference>
<evidence type="ECO:0000313" key="3">
    <source>
        <dbReference type="Proteomes" id="UP000722121"/>
    </source>
</evidence>
<keyword evidence="1" id="KW-1133">Transmembrane helix</keyword>
<keyword evidence="1" id="KW-0472">Membrane</keyword>
<proteinExistence type="predicted"/>
<accession>A0ABS3ASB8</accession>
<reference evidence="2 3" key="1">
    <citation type="submission" date="2021-02" db="EMBL/GenBank/DDBJ databases">
        <title>Activity-based single-cell genomes from oceanic crustal fluid captures similar information to metagenomic and metatranscriptomic surveys with orders of magnitude less sampling.</title>
        <authorList>
            <person name="D'Angelo T.S."/>
            <person name="Orcutt B.N."/>
        </authorList>
    </citation>
    <scope>NUCLEOTIDE SEQUENCE [LARGE SCALE GENOMIC DNA]</scope>
    <source>
        <strain evidence="2">AH-315-G07</strain>
    </source>
</reference>
<name>A0ABS3ASB8_9BACT</name>
<evidence type="ECO:0000313" key="2">
    <source>
        <dbReference type="EMBL" id="MBN4067288.1"/>
    </source>
</evidence>
<dbReference type="EMBL" id="JAFITR010000101">
    <property type="protein sequence ID" value="MBN4067288.1"/>
    <property type="molecule type" value="Genomic_DNA"/>
</dbReference>
<keyword evidence="3" id="KW-1185">Reference proteome</keyword>
<comment type="caution">
    <text evidence="2">The sequence shown here is derived from an EMBL/GenBank/DDBJ whole genome shotgun (WGS) entry which is preliminary data.</text>
</comment>
<keyword evidence="1" id="KW-0812">Transmembrane</keyword>
<gene>
    <name evidence="2" type="ORF">JYU14_04315</name>
</gene>
<protein>
    <submittedName>
        <fullName evidence="2">Uncharacterized protein</fullName>
    </submittedName>
</protein>
<sequence>MNKTIPFQRQLLYAVAIGLLPLLAAAFFAWGKKEQLQQRRKLLPSQAEAMVAKHQRTLPNAQVADTYRNADPYYIDKALEPLSFCKREIEELNALMPYQNFAPDEKVTRRREMLSSDKNRLAFMEGAVVKSSSFKETEESLHHPVEVDEEDLVKLLDKIERLPQGDNSSEEGRPQLIITDFSLTRKRGSHNETFLVDMKLIKREFRTS</sequence>
<organism evidence="2 3">
    <name type="scientific">Simkania negevensis</name>
    <dbReference type="NCBI Taxonomy" id="83561"/>
    <lineage>
        <taxon>Bacteria</taxon>
        <taxon>Pseudomonadati</taxon>
        <taxon>Chlamydiota</taxon>
        <taxon>Chlamydiia</taxon>
        <taxon>Parachlamydiales</taxon>
        <taxon>Simkaniaceae</taxon>
        <taxon>Simkania</taxon>
    </lineage>
</organism>
<feature type="transmembrane region" description="Helical" evidence="1">
    <location>
        <begin position="12"/>
        <end position="31"/>
    </location>
</feature>